<evidence type="ECO:0000313" key="2">
    <source>
        <dbReference type="Proteomes" id="UP001337655"/>
    </source>
</evidence>
<proteinExistence type="predicted"/>
<dbReference type="AlphaFoldDB" id="A0AAV9P8Z3"/>
<dbReference type="Proteomes" id="UP001337655">
    <property type="component" value="Unassembled WGS sequence"/>
</dbReference>
<dbReference type="RefSeq" id="XP_064658222.1">
    <property type="nucleotide sequence ID" value="XM_064803307.1"/>
</dbReference>
<dbReference type="EMBL" id="JAVRRT010000009">
    <property type="protein sequence ID" value="KAK5168756.1"/>
    <property type="molecule type" value="Genomic_DNA"/>
</dbReference>
<dbReference type="GeneID" id="89927405"/>
<keyword evidence="2" id="KW-1185">Reference proteome</keyword>
<evidence type="ECO:0000313" key="1">
    <source>
        <dbReference type="EMBL" id="KAK5168756.1"/>
    </source>
</evidence>
<protein>
    <submittedName>
        <fullName evidence="1">Uncharacterized protein</fullName>
    </submittedName>
</protein>
<gene>
    <name evidence="1" type="ORF">LTR77_006065</name>
</gene>
<reference evidence="1 2" key="1">
    <citation type="submission" date="2023-08" db="EMBL/GenBank/DDBJ databases">
        <title>Black Yeasts Isolated from many extreme environments.</title>
        <authorList>
            <person name="Coleine C."/>
            <person name="Stajich J.E."/>
            <person name="Selbmann L."/>
        </authorList>
    </citation>
    <scope>NUCLEOTIDE SEQUENCE [LARGE SCALE GENOMIC DNA]</scope>
    <source>
        <strain evidence="1 2">CCFEE 5935</strain>
    </source>
</reference>
<name>A0AAV9P8Z3_9PEZI</name>
<organism evidence="1 2">
    <name type="scientific">Saxophila tyrrhenica</name>
    <dbReference type="NCBI Taxonomy" id="1690608"/>
    <lineage>
        <taxon>Eukaryota</taxon>
        <taxon>Fungi</taxon>
        <taxon>Dikarya</taxon>
        <taxon>Ascomycota</taxon>
        <taxon>Pezizomycotina</taxon>
        <taxon>Dothideomycetes</taxon>
        <taxon>Dothideomycetidae</taxon>
        <taxon>Mycosphaerellales</taxon>
        <taxon>Extremaceae</taxon>
        <taxon>Saxophila</taxon>
    </lineage>
</organism>
<accession>A0AAV9P8Z3</accession>
<sequence>MPLDLRGLSKDRFQKDQPAVRRTRHLMRVLVRQTRLPGASALADTDVRYLFTLAAVARAAIHGYIDADEVARVLRLFEEREICHRAPLSLHTWDLRMLEHHRTLHEAYCAISGKCQELAKLAIHSNLIHLKGYRWLLSASMEHLKPLVGPGTFLGDVQPTTSLGHVNMPSMDDRRRIKDAASHIDALQFEAPAKGIVGWQTAFDEIFNFLKPHLRADGQRWLEESIPPPYEEHESTRV</sequence>
<comment type="caution">
    <text evidence="1">The sequence shown here is derived from an EMBL/GenBank/DDBJ whole genome shotgun (WGS) entry which is preliminary data.</text>
</comment>